<dbReference type="AlphaFoldDB" id="A0A653ALA2"/>
<dbReference type="InterPro" id="IPR011990">
    <property type="entry name" value="TPR-like_helical_dom_sf"/>
</dbReference>
<gene>
    <name evidence="2" type="ORF">TRIP_D440473</name>
</gene>
<dbReference type="Gene3D" id="1.25.40.10">
    <property type="entry name" value="Tetratricopeptide repeat domain"/>
    <property type="match status" value="1"/>
</dbReference>
<sequence length="225" mass="25149">MAKKETTTSPELENVGLVLSKSEQFIEKHQKQILIGVGIVVAIVLAVLAFRNYYMKPRVEAAENAIYKAQSYFAIDSFKVALEGNGSADMIGFKEIASEYGMTPSGKLATAYAGICYYKLGDYKNAVKFLSQYEGKDEYFKTSVIGLTGDAYAEMGETNKAFDFYKKVAATKNELAPIYLKKAGILYETKEKPDEALKMYKEIKEKYPTSMQAGDIDKYIARVEK</sequence>
<keyword evidence="1" id="KW-1133">Transmembrane helix</keyword>
<keyword evidence="1" id="KW-0472">Membrane</keyword>
<proteinExistence type="predicted"/>
<feature type="transmembrane region" description="Helical" evidence="1">
    <location>
        <begin position="33"/>
        <end position="50"/>
    </location>
</feature>
<evidence type="ECO:0000313" key="2">
    <source>
        <dbReference type="EMBL" id="VBB48455.1"/>
    </source>
</evidence>
<reference evidence="2" key="1">
    <citation type="submission" date="2018-07" db="EMBL/GenBank/DDBJ databases">
        <authorList>
            <consortium name="Genoscope - CEA"/>
            <person name="William W."/>
        </authorList>
    </citation>
    <scope>NUCLEOTIDE SEQUENCE</scope>
    <source>
        <strain evidence="2">IK1</strain>
    </source>
</reference>
<evidence type="ECO:0000256" key="1">
    <source>
        <dbReference type="SAM" id="Phobius"/>
    </source>
</evidence>
<keyword evidence="1" id="KW-0812">Transmembrane</keyword>
<dbReference type="EMBL" id="UPXZ01000039">
    <property type="protein sequence ID" value="VBB48455.1"/>
    <property type="molecule type" value="Genomic_DNA"/>
</dbReference>
<accession>A0A653ALA2</accession>
<dbReference type="InterPro" id="IPR019734">
    <property type="entry name" value="TPR_rpt"/>
</dbReference>
<dbReference type="Pfam" id="PF13174">
    <property type="entry name" value="TPR_6"/>
    <property type="match status" value="2"/>
</dbReference>
<organism evidence="2">
    <name type="scientific">uncultured Paludibacter sp</name>
    <dbReference type="NCBI Taxonomy" id="497635"/>
    <lineage>
        <taxon>Bacteria</taxon>
        <taxon>Pseudomonadati</taxon>
        <taxon>Bacteroidota</taxon>
        <taxon>Bacteroidia</taxon>
        <taxon>Bacteroidales</taxon>
        <taxon>Paludibacteraceae</taxon>
        <taxon>Paludibacter</taxon>
        <taxon>environmental samples</taxon>
    </lineage>
</organism>
<dbReference type="SUPFAM" id="SSF48452">
    <property type="entry name" value="TPR-like"/>
    <property type="match status" value="1"/>
</dbReference>
<name>A0A653ALA2_9BACT</name>
<protein>
    <submittedName>
        <fullName evidence="2">Tetratricopeptide TPR_1 repeat-containing protein</fullName>
    </submittedName>
</protein>